<comment type="caution">
    <text evidence="2">The sequence shown here is derived from an EMBL/GenBank/DDBJ whole genome shotgun (WGS) entry which is preliminary data.</text>
</comment>
<keyword evidence="3" id="KW-1185">Reference proteome</keyword>
<organism evidence="2 3">
    <name type="scientific">Pholiota conissans</name>
    <dbReference type="NCBI Taxonomy" id="109636"/>
    <lineage>
        <taxon>Eukaryota</taxon>
        <taxon>Fungi</taxon>
        <taxon>Dikarya</taxon>
        <taxon>Basidiomycota</taxon>
        <taxon>Agaricomycotina</taxon>
        <taxon>Agaricomycetes</taxon>
        <taxon>Agaricomycetidae</taxon>
        <taxon>Agaricales</taxon>
        <taxon>Agaricineae</taxon>
        <taxon>Strophariaceae</taxon>
        <taxon>Pholiota</taxon>
    </lineage>
</organism>
<dbReference type="AlphaFoldDB" id="A0A9P5YWH8"/>
<name>A0A9P5YWH8_9AGAR</name>
<evidence type="ECO:0000256" key="1">
    <source>
        <dbReference type="SAM" id="Phobius"/>
    </source>
</evidence>
<evidence type="ECO:0000313" key="3">
    <source>
        <dbReference type="Proteomes" id="UP000807469"/>
    </source>
</evidence>
<evidence type="ECO:0000313" key="2">
    <source>
        <dbReference type="EMBL" id="KAF9476749.1"/>
    </source>
</evidence>
<dbReference type="EMBL" id="MU155283">
    <property type="protein sequence ID" value="KAF9476749.1"/>
    <property type="molecule type" value="Genomic_DNA"/>
</dbReference>
<keyword evidence="1" id="KW-1133">Transmembrane helix</keyword>
<accession>A0A9P5YWH8</accession>
<proteinExistence type="predicted"/>
<dbReference type="Proteomes" id="UP000807469">
    <property type="component" value="Unassembled WGS sequence"/>
</dbReference>
<gene>
    <name evidence="2" type="ORF">BDN70DRAFT_934776</name>
</gene>
<keyword evidence="1" id="KW-0812">Transmembrane</keyword>
<feature type="transmembrane region" description="Helical" evidence="1">
    <location>
        <begin position="148"/>
        <end position="169"/>
    </location>
</feature>
<reference evidence="2" key="1">
    <citation type="submission" date="2020-11" db="EMBL/GenBank/DDBJ databases">
        <authorList>
            <consortium name="DOE Joint Genome Institute"/>
            <person name="Ahrendt S."/>
            <person name="Riley R."/>
            <person name="Andreopoulos W."/>
            <person name="Labutti K."/>
            <person name="Pangilinan J."/>
            <person name="Ruiz-Duenas F.J."/>
            <person name="Barrasa J.M."/>
            <person name="Sanchez-Garcia M."/>
            <person name="Camarero S."/>
            <person name="Miyauchi S."/>
            <person name="Serrano A."/>
            <person name="Linde D."/>
            <person name="Babiker R."/>
            <person name="Drula E."/>
            <person name="Ayuso-Fernandez I."/>
            <person name="Pacheco R."/>
            <person name="Padilla G."/>
            <person name="Ferreira P."/>
            <person name="Barriuso J."/>
            <person name="Kellner H."/>
            <person name="Castanera R."/>
            <person name="Alfaro M."/>
            <person name="Ramirez L."/>
            <person name="Pisabarro A.G."/>
            <person name="Kuo A."/>
            <person name="Tritt A."/>
            <person name="Lipzen A."/>
            <person name="He G."/>
            <person name="Yan M."/>
            <person name="Ng V."/>
            <person name="Cullen D."/>
            <person name="Martin F."/>
            <person name="Rosso M.-N."/>
            <person name="Henrissat B."/>
            <person name="Hibbett D."/>
            <person name="Martinez A.T."/>
            <person name="Grigoriev I.V."/>
        </authorList>
    </citation>
    <scope>NUCLEOTIDE SEQUENCE</scope>
    <source>
        <strain evidence="2">CIRM-BRFM 674</strain>
    </source>
</reference>
<protein>
    <submittedName>
        <fullName evidence="2">Uncharacterized protein</fullName>
    </submittedName>
</protein>
<keyword evidence="1" id="KW-0472">Membrane</keyword>
<sequence length="187" mass="20326">MNTAIGIQQTPPSSSSANVNDVKYLGRIARDRHIVTFPFNVSISASVKSTARVSSSSSRKDHSPSDPRHVALAERFSSPPSFASACLFKPSSLRPTPIGPFTSMHPLNMPSVLLPSYVVDSSKRLSHASHSSPLCIDLDNHSLVSPSLLPLVIFFALPAAVFIPFHLYTPRSFAFMLYKGMNSSRLT</sequence>